<dbReference type="InterPro" id="IPR011335">
    <property type="entry name" value="Restrct_endonuc-II-like"/>
</dbReference>
<evidence type="ECO:0000313" key="2">
    <source>
        <dbReference type="EMBL" id="MBT1704796.1"/>
    </source>
</evidence>
<comment type="caution">
    <text evidence="2">The sequence shown here is derived from an EMBL/GenBank/DDBJ whole genome shotgun (WGS) entry which is preliminary data.</text>
</comment>
<keyword evidence="2" id="KW-0540">Nuclease</keyword>
<dbReference type="InterPro" id="IPR008538">
    <property type="entry name" value="Uma2"/>
</dbReference>
<dbReference type="Pfam" id="PF05685">
    <property type="entry name" value="Uma2"/>
    <property type="match status" value="1"/>
</dbReference>
<dbReference type="PANTHER" id="PTHR34107:SF4">
    <property type="entry name" value="SLL1222 PROTEIN"/>
    <property type="match status" value="1"/>
</dbReference>
<keyword evidence="2" id="KW-0378">Hydrolase</keyword>
<name>A0ABS5VTY5_9BACT</name>
<organism evidence="2 3">
    <name type="scientific">Chryseosolibacter indicus</name>
    <dbReference type="NCBI Taxonomy" id="2782351"/>
    <lineage>
        <taxon>Bacteria</taxon>
        <taxon>Pseudomonadati</taxon>
        <taxon>Bacteroidota</taxon>
        <taxon>Cytophagia</taxon>
        <taxon>Cytophagales</taxon>
        <taxon>Chryseotaleaceae</taxon>
        <taxon>Chryseosolibacter</taxon>
    </lineage>
</organism>
<dbReference type="Gene3D" id="3.90.1570.10">
    <property type="entry name" value="tt1808, chain A"/>
    <property type="match status" value="1"/>
</dbReference>
<proteinExistence type="predicted"/>
<dbReference type="PANTHER" id="PTHR34107">
    <property type="entry name" value="SLL0198 PROTEIN-RELATED"/>
    <property type="match status" value="1"/>
</dbReference>
<dbReference type="Proteomes" id="UP000772618">
    <property type="component" value="Unassembled WGS sequence"/>
</dbReference>
<feature type="domain" description="Putative restriction endonuclease" evidence="1">
    <location>
        <begin position="5"/>
        <end position="86"/>
    </location>
</feature>
<keyword evidence="2" id="KW-0255">Endonuclease</keyword>
<reference evidence="2 3" key="1">
    <citation type="submission" date="2021-05" db="EMBL/GenBank/DDBJ databases">
        <title>A Polyphasic approach of four new species of the genus Ohtaekwangia: Ohtaekwangia histidinii sp. nov., Ohtaekwangia cretensis sp. nov., Ohtaekwangia indiensis sp. nov., Ohtaekwangia reichenbachii sp. nov. from diverse environment.</title>
        <authorList>
            <person name="Octaviana S."/>
        </authorList>
    </citation>
    <scope>NUCLEOTIDE SEQUENCE [LARGE SCALE GENOMIC DNA]</scope>
    <source>
        <strain evidence="2 3">PWU20</strain>
    </source>
</reference>
<gene>
    <name evidence="2" type="ORF">KK060_15985</name>
</gene>
<dbReference type="EMBL" id="JAHESD010000039">
    <property type="protein sequence ID" value="MBT1704796.1"/>
    <property type="molecule type" value="Genomic_DNA"/>
</dbReference>
<dbReference type="CDD" id="cd06260">
    <property type="entry name" value="DUF820-like"/>
    <property type="match status" value="1"/>
</dbReference>
<dbReference type="InterPro" id="IPR012296">
    <property type="entry name" value="Nuclease_put_TT1808"/>
</dbReference>
<evidence type="ECO:0000259" key="1">
    <source>
        <dbReference type="Pfam" id="PF05685"/>
    </source>
</evidence>
<keyword evidence="3" id="KW-1185">Reference proteome</keyword>
<accession>A0ABS5VTY5</accession>
<evidence type="ECO:0000313" key="3">
    <source>
        <dbReference type="Proteomes" id="UP000772618"/>
    </source>
</evidence>
<dbReference type="SUPFAM" id="SSF52980">
    <property type="entry name" value="Restriction endonuclease-like"/>
    <property type="match status" value="1"/>
</dbReference>
<sequence>MDEHSNAVQPDIIFVFSENISIIKDDAIHGIPDLLIEILSPGNSLHDTVKKKELYQKFGVKEYWVIDPETTESTGYTLKNGIYIECGRYKAMIKSLLLNQEFNF</sequence>
<dbReference type="GO" id="GO:0004519">
    <property type="term" value="F:endonuclease activity"/>
    <property type="evidence" value="ECO:0007669"/>
    <property type="project" value="UniProtKB-KW"/>
</dbReference>
<protein>
    <submittedName>
        <fullName evidence="2">Uma2 family endonuclease</fullName>
    </submittedName>
</protein>